<sequence>MVTGTWNDAHVPCYRIHTQGSIAPRQQAENGSGPVYRGRAGRWRVLVRRSSLVAFQRRLPPPRGGGGIDPLVLLDSCFAACAPSRFSLTFHVHNVLSEYGFTSNVVQAAKSQTET</sequence>
<organism evidence="1 2">
    <name type="scientific">Novosphingobium pentaromativorans US6-1</name>
    <dbReference type="NCBI Taxonomy" id="1088721"/>
    <lineage>
        <taxon>Bacteria</taxon>
        <taxon>Pseudomonadati</taxon>
        <taxon>Pseudomonadota</taxon>
        <taxon>Alphaproteobacteria</taxon>
        <taxon>Sphingomonadales</taxon>
        <taxon>Sphingomonadaceae</taxon>
        <taxon>Novosphingobium</taxon>
    </lineage>
</organism>
<proteinExistence type="predicted"/>
<evidence type="ECO:0000313" key="2">
    <source>
        <dbReference type="Proteomes" id="UP000004030"/>
    </source>
</evidence>
<dbReference type="PATRIC" id="fig|1088721.3.peg.3445"/>
<dbReference type="AlphaFoldDB" id="G6EGF7"/>
<comment type="caution">
    <text evidence="1">The sequence shown here is derived from an EMBL/GenBank/DDBJ whole genome shotgun (WGS) entry which is preliminary data.</text>
</comment>
<reference evidence="1 2" key="1">
    <citation type="journal article" date="2012" name="J. Bacteriol.">
        <title>Genome sequence of benzo(a)pyrene-degrading bacterium Novosphingobium pentaromativorans US6-1.</title>
        <authorList>
            <person name="Luo Y.R."/>
            <person name="Kang S.G."/>
            <person name="Kim S.J."/>
            <person name="Kim M.R."/>
            <person name="Li N."/>
            <person name="Lee J.H."/>
            <person name="Kwon K.K."/>
        </authorList>
    </citation>
    <scope>NUCLEOTIDE SEQUENCE [LARGE SCALE GENOMIC DNA]</scope>
    <source>
        <strain evidence="1 2">US6-1</strain>
    </source>
</reference>
<gene>
    <name evidence="1" type="ORF">NSU_3490</name>
</gene>
<dbReference type="Proteomes" id="UP000004030">
    <property type="component" value="Unassembled WGS sequence"/>
</dbReference>
<evidence type="ECO:0000313" key="1">
    <source>
        <dbReference type="EMBL" id="EHJ59607.1"/>
    </source>
</evidence>
<protein>
    <submittedName>
        <fullName evidence="1">Uncharacterized protein</fullName>
    </submittedName>
</protein>
<dbReference type="EMBL" id="AGFM01000055">
    <property type="protein sequence ID" value="EHJ59607.1"/>
    <property type="molecule type" value="Genomic_DNA"/>
</dbReference>
<name>G6EGF7_9SPHN</name>
<accession>G6EGF7</accession>
<keyword evidence="2" id="KW-1185">Reference proteome</keyword>